<dbReference type="GO" id="GO:0005829">
    <property type="term" value="C:cytosol"/>
    <property type="evidence" value="ECO:0007669"/>
    <property type="project" value="TreeGrafter"/>
</dbReference>
<dbReference type="Pfam" id="PF02575">
    <property type="entry name" value="YbaB_DNA_bd"/>
    <property type="match status" value="1"/>
</dbReference>
<comment type="function">
    <text evidence="2">Binds to DNA and alters its conformation. May be involved in regulation of gene expression, nucleoid organization and DNA protection.</text>
</comment>
<dbReference type="EMBL" id="CP041147">
    <property type="protein sequence ID" value="QDF65190.1"/>
    <property type="molecule type" value="Genomic_DNA"/>
</dbReference>
<evidence type="ECO:0000313" key="4">
    <source>
        <dbReference type="EMBL" id="QCZ36914.1"/>
    </source>
</evidence>
<accession>A0A5B7XWL3</accession>
<accession>A0A4Y6I794</accession>
<comment type="subunit">
    <text evidence="2">Homodimer.</text>
</comment>
<reference evidence="4 6" key="2">
    <citation type="submission" date="2019-06" db="EMBL/GenBank/DDBJ databases">
        <title>Mycoplasma sp. 2F1A isolated from ostrich.</title>
        <authorList>
            <person name="Spergser J."/>
        </authorList>
    </citation>
    <scope>NUCLEOTIDE SEQUENCE [LARGE SCALE GENOMIC DNA]</scope>
    <source>
        <strain evidence="4 6">2F1A</strain>
    </source>
</reference>
<keyword evidence="1 2" id="KW-0238">DNA-binding</keyword>
<reference evidence="5 7" key="1">
    <citation type="submission" date="2019-06" db="EMBL/GenBank/DDBJ databases">
        <title>Mycoplasma nasistruthionis sp. nov. str Ms03.</title>
        <authorList>
            <person name="Botes A."/>
        </authorList>
    </citation>
    <scope>NUCLEOTIDE SEQUENCE [LARGE SCALE GENOMIC DNA]</scope>
    <source>
        <strain evidence="5 7">Ms03</strain>
    </source>
</reference>
<dbReference type="GO" id="GO:0003677">
    <property type="term" value="F:DNA binding"/>
    <property type="evidence" value="ECO:0007669"/>
    <property type="project" value="UniProtKB-UniRule"/>
</dbReference>
<organism evidence="5 7">
    <name type="scientific">Mycoplasma nasistruthionis</name>
    <dbReference type="NCBI Taxonomy" id="353852"/>
    <lineage>
        <taxon>Bacteria</taxon>
        <taxon>Bacillati</taxon>
        <taxon>Mycoplasmatota</taxon>
        <taxon>Mollicutes</taxon>
        <taxon>Mycoplasmataceae</taxon>
        <taxon>Mycoplasma</taxon>
    </lineage>
</organism>
<dbReference type="PANTHER" id="PTHR33449">
    <property type="entry name" value="NUCLEOID-ASSOCIATED PROTEIN YBAB"/>
    <property type="match status" value="1"/>
</dbReference>
<evidence type="ECO:0000256" key="1">
    <source>
        <dbReference type="ARBA" id="ARBA00023125"/>
    </source>
</evidence>
<dbReference type="GO" id="GO:0043590">
    <property type="term" value="C:bacterial nucleoid"/>
    <property type="evidence" value="ECO:0007669"/>
    <property type="project" value="UniProtKB-UniRule"/>
</dbReference>
<evidence type="ECO:0000313" key="7">
    <source>
        <dbReference type="Proteomes" id="UP000315201"/>
    </source>
</evidence>
<dbReference type="RefSeq" id="WP_139592394.1">
    <property type="nucleotide sequence ID" value="NZ_CP040825.1"/>
</dbReference>
<dbReference type="EMBL" id="CP040825">
    <property type="protein sequence ID" value="QCZ36914.1"/>
    <property type="molecule type" value="Genomic_DNA"/>
</dbReference>
<keyword evidence="3" id="KW-0175">Coiled coil</keyword>
<sequence>MNPELIKRLKNMQKEMETKQAELEQKEFTVEKQGIKVVVKGDMSVSSIEVSEVLVDPDDVELLQDLITVAINEALDLVKQEQANLAPQMPGMPF</sequence>
<proteinExistence type="inferred from homology"/>
<protein>
    <recommendedName>
        <fullName evidence="2">Nucleoid-associated protein FG904_02780</fullName>
    </recommendedName>
</protein>
<dbReference type="Proteomes" id="UP000315201">
    <property type="component" value="Chromosome"/>
</dbReference>
<dbReference type="HAMAP" id="MF_00274">
    <property type="entry name" value="DNA_YbaB_EbfC"/>
    <property type="match status" value="1"/>
</dbReference>
<feature type="coiled-coil region" evidence="3">
    <location>
        <begin position="2"/>
        <end position="29"/>
    </location>
</feature>
<dbReference type="KEGG" id="mnh:FG904_02780"/>
<dbReference type="PIRSF" id="PIRSF004555">
    <property type="entry name" value="UCP004555"/>
    <property type="match status" value="1"/>
</dbReference>
<dbReference type="Gene3D" id="3.30.1310.10">
    <property type="entry name" value="Nucleoid-associated protein YbaB-like domain"/>
    <property type="match status" value="1"/>
</dbReference>
<keyword evidence="2" id="KW-0963">Cytoplasm</keyword>
<name>A0A4Y6I794_9MOLU</name>
<evidence type="ECO:0000256" key="2">
    <source>
        <dbReference type="HAMAP-Rule" id="MF_00274"/>
    </source>
</evidence>
<gene>
    <name evidence="4" type="ORF">FG904_02780</name>
    <name evidence="5" type="ORF">FIV53_02750</name>
</gene>
<evidence type="ECO:0000313" key="5">
    <source>
        <dbReference type="EMBL" id="QDF65190.1"/>
    </source>
</evidence>
<evidence type="ECO:0000313" key="6">
    <source>
        <dbReference type="Proteomes" id="UP000305457"/>
    </source>
</evidence>
<dbReference type="PANTHER" id="PTHR33449:SF1">
    <property type="entry name" value="NUCLEOID-ASSOCIATED PROTEIN YBAB"/>
    <property type="match status" value="1"/>
</dbReference>
<dbReference type="Proteomes" id="UP000305457">
    <property type="component" value="Chromosome"/>
</dbReference>
<dbReference type="InterPro" id="IPR036894">
    <property type="entry name" value="YbaB-like_sf"/>
</dbReference>
<comment type="subcellular location">
    <subcellularLocation>
        <location evidence="2">Cytoplasm</location>
        <location evidence="2">Nucleoid</location>
    </subcellularLocation>
</comment>
<keyword evidence="7" id="KW-1185">Reference proteome</keyword>
<comment type="similarity">
    <text evidence="2">Belongs to the YbaB/EbfC family.</text>
</comment>
<evidence type="ECO:0000256" key="3">
    <source>
        <dbReference type="SAM" id="Coils"/>
    </source>
</evidence>
<dbReference type="AlphaFoldDB" id="A0A4Y6I794"/>
<dbReference type="OrthoDB" id="399030at2"/>
<dbReference type="InterPro" id="IPR004401">
    <property type="entry name" value="YbaB/EbfC"/>
</dbReference>
<dbReference type="NCBIfam" id="TIGR00103">
    <property type="entry name" value="DNA_YbaB_EbfC"/>
    <property type="match status" value="1"/>
</dbReference>
<dbReference type="SUPFAM" id="SSF82607">
    <property type="entry name" value="YbaB-like"/>
    <property type="match status" value="1"/>
</dbReference>